<dbReference type="EMBL" id="JAGIZQ010000006">
    <property type="protein sequence ID" value="KAH6622692.1"/>
    <property type="molecule type" value="Genomic_DNA"/>
</dbReference>
<keyword evidence="2" id="KW-1185">Reference proteome</keyword>
<proteinExistence type="predicted"/>
<gene>
    <name evidence="1" type="ORF">F5144DRAFT_614638</name>
</gene>
<organism evidence="1 2">
    <name type="scientific">Chaetomium tenue</name>
    <dbReference type="NCBI Taxonomy" id="1854479"/>
    <lineage>
        <taxon>Eukaryota</taxon>
        <taxon>Fungi</taxon>
        <taxon>Dikarya</taxon>
        <taxon>Ascomycota</taxon>
        <taxon>Pezizomycotina</taxon>
        <taxon>Sordariomycetes</taxon>
        <taxon>Sordariomycetidae</taxon>
        <taxon>Sordariales</taxon>
        <taxon>Chaetomiaceae</taxon>
        <taxon>Chaetomium</taxon>
    </lineage>
</organism>
<evidence type="ECO:0000313" key="2">
    <source>
        <dbReference type="Proteomes" id="UP000724584"/>
    </source>
</evidence>
<name>A0ACB7NWN3_9PEZI</name>
<dbReference type="Proteomes" id="UP000724584">
    <property type="component" value="Unassembled WGS sequence"/>
</dbReference>
<accession>A0ACB7NWN3</accession>
<evidence type="ECO:0000313" key="1">
    <source>
        <dbReference type="EMBL" id="KAH6622692.1"/>
    </source>
</evidence>
<comment type="caution">
    <text evidence="1">The sequence shown here is derived from an EMBL/GenBank/DDBJ whole genome shotgun (WGS) entry which is preliminary data.</text>
</comment>
<reference evidence="1 2" key="1">
    <citation type="journal article" date="2021" name="Nat. Commun.">
        <title>Genetic determinants of endophytism in the Arabidopsis root mycobiome.</title>
        <authorList>
            <person name="Mesny F."/>
            <person name="Miyauchi S."/>
            <person name="Thiergart T."/>
            <person name="Pickel B."/>
            <person name="Atanasova L."/>
            <person name="Karlsson M."/>
            <person name="Huettel B."/>
            <person name="Barry K.W."/>
            <person name="Haridas S."/>
            <person name="Chen C."/>
            <person name="Bauer D."/>
            <person name="Andreopoulos W."/>
            <person name="Pangilinan J."/>
            <person name="LaButti K."/>
            <person name="Riley R."/>
            <person name="Lipzen A."/>
            <person name="Clum A."/>
            <person name="Drula E."/>
            <person name="Henrissat B."/>
            <person name="Kohler A."/>
            <person name="Grigoriev I.V."/>
            <person name="Martin F.M."/>
            <person name="Hacquard S."/>
        </authorList>
    </citation>
    <scope>NUCLEOTIDE SEQUENCE [LARGE SCALE GENOMIC DNA]</scope>
    <source>
        <strain evidence="1 2">MPI-SDFR-AT-0079</strain>
    </source>
</reference>
<protein>
    <submittedName>
        <fullName evidence="1">Uncharacterized protein</fullName>
    </submittedName>
</protein>
<sequence length="399" mass="44673">MDEDREQEADPDTALAGILQGFRIVWGGPRKLWVFVRSMTPSTAVTFLTCLLVIYLGIGWFLTVLWGVLMDVTGSKNWLWSQPSKRFDAFAIPTRVASGPPTGVAACGAFLSTQLASLVAASASARCVASLATQAFGDLGLGGLRGADVFRVDWPAVARGSNKVSTVIISDFYRELRHENWSISRVAQLADMVIDRLGEVTDKSHEKAHQPDHSQRFTTVFTAIWRTGGGPSIESQLAEHRKTCQSMVGSLFHVIKQNQVAHDHFLAQANKYVQLQSQLLNMAVPKSGQYNQEADRYRGPDAFLEKAIKRLNGLPYRESDDRAELASFVRDLHAAQGAASMLTLAFSNTINKLLELSYKAEKERIWVRDMEQRLRVILSWVEDWRRAREKLYPQSLEME</sequence>